<evidence type="ECO:0000313" key="2">
    <source>
        <dbReference type="Proteomes" id="UP000289555"/>
    </source>
</evidence>
<gene>
    <name evidence="1" type="ORF">HORIV_20370</name>
</gene>
<name>A0ABM7GGP4_9GAMM</name>
<keyword evidence="2" id="KW-1185">Reference proteome</keyword>
<dbReference type="EMBL" id="AP019416">
    <property type="protein sequence ID" value="BBI49616.1"/>
    <property type="molecule type" value="Genomic_DNA"/>
</dbReference>
<proteinExistence type="predicted"/>
<reference evidence="2" key="1">
    <citation type="journal article" date="2019" name="Microbiol. Resour. Announc.">
        <title>Complete Genome Sequence of Halomonas olivaria, a Moderately Halophilic Bacterium Isolated from Olive Processing Effluents, Obtained by Nanopore Sequencing.</title>
        <authorList>
            <person name="Nagata S."/>
            <person name="Ii K.M."/>
            <person name="Tsukimi T."/>
            <person name="Miura M.C."/>
            <person name="Galipon J."/>
            <person name="Arakawa K."/>
        </authorList>
    </citation>
    <scope>NUCLEOTIDE SEQUENCE [LARGE SCALE GENOMIC DNA]</scope>
    <source>
        <strain evidence="2">TYRC17</strain>
    </source>
</reference>
<accession>A0ABM7GGP4</accession>
<evidence type="ECO:0000313" key="1">
    <source>
        <dbReference type="EMBL" id="BBI49616.1"/>
    </source>
</evidence>
<sequence>MVLGSSAAEAVLARTAKTVEIRPVVRCVRFMVLLSCCVVIGINIIGDCYQPIRLGSQAHSGALRARPPAHPAARLSL</sequence>
<protein>
    <submittedName>
        <fullName evidence="1">Uncharacterized protein</fullName>
    </submittedName>
</protein>
<dbReference type="Proteomes" id="UP000289555">
    <property type="component" value="Chromosome"/>
</dbReference>
<organism evidence="1 2">
    <name type="scientific">Vreelandella olivaria</name>
    <dbReference type="NCBI Taxonomy" id="390919"/>
    <lineage>
        <taxon>Bacteria</taxon>
        <taxon>Pseudomonadati</taxon>
        <taxon>Pseudomonadota</taxon>
        <taxon>Gammaproteobacteria</taxon>
        <taxon>Oceanospirillales</taxon>
        <taxon>Halomonadaceae</taxon>
        <taxon>Vreelandella</taxon>
    </lineage>
</organism>